<name>A0A1E3W171_9HYPH</name>
<proteinExistence type="predicted"/>
<organism evidence="2 3">
    <name type="scientific">Methyloceanibacter methanicus</name>
    <dbReference type="NCBI Taxonomy" id="1774968"/>
    <lineage>
        <taxon>Bacteria</taxon>
        <taxon>Pseudomonadati</taxon>
        <taxon>Pseudomonadota</taxon>
        <taxon>Alphaproteobacteria</taxon>
        <taxon>Hyphomicrobiales</taxon>
        <taxon>Hyphomicrobiaceae</taxon>
        <taxon>Methyloceanibacter</taxon>
    </lineage>
</organism>
<dbReference type="InterPro" id="IPR036390">
    <property type="entry name" value="WH_DNA-bd_sf"/>
</dbReference>
<dbReference type="STRING" id="1774968.AUC68_05295"/>
<dbReference type="AlphaFoldDB" id="A0A1E3W171"/>
<dbReference type="Gene3D" id="1.10.10.10">
    <property type="entry name" value="Winged helix-like DNA-binding domain superfamily/Winged helix DNA-binding domain"/>
    <property type="match status" value="1"/>
</dbReference>
<keyword evidence="3" id="KW-1185">Reference proteome</keyword>
<reference evidence="2 3" key="1">
    <citation type="journal article" date="2016" name="Environ. Microbiol.">
        <title>New Methyloceanibacter diversity from North Sea sediments includes methanotroph containing solely the soluble methane monooxygenase.</title>
        <authorList>
            <person name="Vekeman B."/>
            <person name="Kerckhof F.M."/>
            <person name="Cremers G."/>
            <person name="de Vos P."/>
            <person name="Vandamme P."/>
            <person name="Boon N."/>
            <person name="Op den Camp H.J."/>
            <person name="Heylen K."/>
        </authorList>
    </citation>
    <scope>NUCLEOTIDE SEQUENCE [LARGE SCALE GENOMIC DNA]</scope>
    <source>
        <strain evidence="2 3">R-67174</strain>
    </source>
</reference>
<dbReference type="InterPro" id="IPR000847">
    <property type="entry name" value="LysR_HTH_N"/>
</dbReference>
<evidence type="ECO:0000313" key="2">
    <source>
        <dbReference type="EMBL" id="ODR99530.1"/>
    </source>
</evidence>
<feature type="domain" description="HTH lysR-type" evidence="1">
    <location>
        <begin position="30"/>
        <end position="91"/>
    </location>
</feature>
<dbReference type="SUPFAM" id="SSF46785">
    <property type="entry name" value="Winged helix' DNA-binding domain"/>
    <property type="match status" value="1"/>
</dbReference>
<dbReference type="PANTHER" id="PTHR30432:SF1">
    <property type="entry name" value="DNA-BINDING TRANSCRIPTIONAL DUAL REGULATOR MODE"/>
    <property type="match status" value="1"/>
</dbReference>
<dbReference type="InterPro" id="IPR036388">
    <property type="entry name" value="WH-like_DNA-bd_sf"/>
</dbReference>
<dbReference type="GO" id="GO:0003700">
    <property type="term" value="F:DNA-binding transcription factor activity"/>
    <property type="evidence" value="ECO:0007669"/>
    <property type="project" value="InterPro"/>
</dbReference>
<dbReference type="EMBL" id="LPWG01000011">
    <property type="protein sequence ID" value="ODR99530.1"/>
    <property type="molecule type" value="Genomic_DNA"/>
</dbReference>
<gene>
    <name evidence="2" type="ORF">AUC68_05295</name>
</gene>
<evidence type="ECO:0000259" key="1">
    <source>
        <dbReference type="Pfam" id="PF00126"/>
    </source>
</evidence>
<dbReference type="PANTHER" id="PTHR30432">
    <property type="entry name" value="TRANSCRIPTIONAL REGULATOR MODE"/>
    <property type="match status" value="1"/>
</dbReference>
<accession>A0A1E3W171</accession>
<dbReference type="InterPro" id="IPR051815">
    <property type="entry name" value="Molybdate_resp_trans_reg"/>
</dbReference>
<dbReference type="Pfam" id="PF00126">
    <property type="entry name" value="HTH_1"/>
    <property type="match status" value="1"/>
</dbReference>
<dbReference type="Proteomes" id="UP000094501">
    <property type="component" value="Unassembled WGS sequence"/>
</dbReference>
<sequence length="122" mass="13059">MSGRDKASPRPFPRLRIMVRPGLVLGPGKVELLETIDRVGSISAAGRELGMSYRRAWLLVSALNEMFGKTLVTTSPGGTGGGGAQVTDFGRAVVDAYRRADARSNQAIHEEFARIGHGLHEG</sequence>
<protein>
    <recommendedName>
        <fullName evidence="1">HTH lysR-type domain-containing protein</fullName>
    </recommendedName>
</protein>
<evidence type="ECO:0000313" key="3">
    <source>
        <dbReference type="Proteomes" id="UP000094501"/>
    </source>
</evidence>
<comment type="caution">
    <text evidence="2">The sequence shown here is derived from an EMBL/GenBank/DDBJ whole genome shotgun (WGS) entry which is preliminary data.</text>
</comment>